<dbReference type="RefSeq" id="WP_064700094.1">
    <property type="nucleotide sequence ID" value="NZ_BDEO01000009.1"/>
</dbReference>
<feature type="transmembrane region" description="Helical" evidence="6">
    <location>
        <begin position="351"/>
        <end position="371"/>
    </location>
</feature>
<dbReference type="InterPro" id="IPR037272">
    <property type="entry name" value="SNS_sf"/>
</dbReference>
<feature type="transmembrane region" description="Helical" evidence="6">
    <location>
        <begin position="175"/>
        <end position="202"/>
    </location>
</feature>
<organism evidence="7 8">
    <name type="scientific">Halomonas caseinilytica</name>
    <dbReference type="NCBI Taxonomy" id="438744"/>
    <lineage>
        <taxon>Bacteria</taxon>
        <taxon>Pseudomonadati</taxon>
        <taxon>Pseudomonadota</taxon>
        <taxon>Gammaproteobacteria</taxon>
        <taxon>Oceanospirillales</taxon>
        <taxon>Halomonadaceae</taxon>
        <taxon>Halomonas</taxon>
    </lineage>
</organism>
<dbReference type="SUPFAM" id="SSF161070">
    <property type="entry name" value="SNF-like"/>
    <property type="match status" value="1"/>
</dbReference>
<evidence type="ECO:0000256" key="5">
    <source>
        <dbReference type="ARBA" id="ARBA00023136"/>
    </source>
</evidence>
<keyword evidence="2" id="KW-0813">Transport</keyword>
<dbReference type="PRINTS" id="PR00176">
    <property type="entry name" value="NANEUSMPORT"/>
</dbReference>
<feature type="transmembrane region" description="Helical" evidence="6">
    <location>
        <begin position="377"/>
        <end position="402"/>
    </location>
</feature>
<feature type="transmembrane region" description="Helical" evidence="6">
    <location>
        <begin position="89"/>
        <end position="116"/>
    </location>
</feature>
<comment type="subcellular location">
    <subcellularLocation>
        <location evidence="1">Membrane</location>
        <topology evidence="1">Multi-pass membrane protein</topology>
    </subcellularLocation>
</comment>
<feature type="transmembrane region" description="Helical" evidence="6">
    <location>
        <begin position="253"/>
        <end position="275"/>
    </location>
</feature>
<dbReference type="OrthoDB" id="9762833at2"/>
<dbReference type="InterPro" id="IPR000175">
    <property type="entry name" value="Na/ntran_symport"/>
</dbReference>
<reference evidence="8" key="1">
    <citation type="submission" date="2016-11" db="EMBL/GenBank/DDBJ databases">
        <authorList>
            <person name="Varghese N."/>
            <person name="Submissions S."/>
        </authorList>
    </citation>
    <scope>NUCLEOTIDE SEQUENCE [LARGE SCALE GENOMIC DNA]</scope>
    <source>
        <strain evidence="8">ALO Sharm</strain>
    </source>
</reference>
<proteinExistence type="predicted"/>
<evidence type="ECO:0000256" key="4">
    <source>
        <dbReference type="ARBA" id="ARBA00022989"/>
    </source>
</evidence>
<dbReference type="CDD" id="cd10336">
    <property type="entry name" value="SLC6sbd_Tyt1-Like"/>
    <property type="match status" value="1"/>
</dbReference>
<keyword evidence="3 6" id="KW-0812">Transmembrane</keyword>
<feature type="transmembrane region" description="Helical" evidence="6">
    <location>
        <begin position="44"/>
        <end position="68"/>
    </location>
</feature>
<dbReference type="Pfam" id="PF00209">
    <property type="entry name" value="SNF"/>
    <property type="match status" value="2"/>
</dbReference>
<feature type="transmembrane region" description="Helical" evidence="6">
    <location>
        <begin position="12"/>
        <end position="32"/>
    </location>
</feature>
<name>A0A1M6V3G2_9GAMM</name>
<evidence type="ECO:0000313" key="7">
    <source>
        <dbReference type="EMBL" id="SHK76032.1"/>
    </source>
</evidence>
<dbReference type="NCBIfam" id="NF037979">
    <property type="entry name" value="Na_transp"/>
    <property type="match status" value="1"/>
</dbReference>
<keyword evidence="4 6" id="KW-1133">Transmembrane helix</keyword>
<accession>A0A1M6V3G2</accession>
<feature type="transmembrane region" description="Helical" evidence="6">
    <location>
        <begin position="145"/>
        <end position="163"/>
    </location>
</feature>
<dbReference type="Proteomes" id="UP000184248">
    <property type="component" value="Unassembled WGS sequence"/>
</dbReference>
<evidence type="ECO:0000256" key="6">
    <source>
        <dbReference type="SAM" id="Phobius"/>
    </source>
</evidence>
<evidence type="ECO:0000256" key="3">
    <source>
        <dbReference type="ARBA" id="ARBA00022692"/>
    </source>
</evidence>
<dbReference type="GO" id="GO:0016020">
    <property type="term" value="C:membrane"/>
    <property type="evidence" value="ECO:0007669"/>
    <property type="project" value="UniProtKB-SubCell"/>
</dbReference>
<evidence type="ECO:0000256" key="2">
    <source>
        <dbReference type="ARBA" id="ARBA00022448"/>
    </source>
</evidence>
<dbReference type="PANTHER" id="PTHR42948">
    <property type="entry name" value="TRANSPORTER"/>
    <property type="match status" value="1"/>
</dbReference>
<evidence type="ECO:0000313" key="8">
    <source>
        <dbReference type="Proteomes" id="UP000184248"/>
    </source>
</evidence>
<dbReference type="EMBL" id="FRAL01000005">
    <property type="protein sequence ID" value="SHK76032.1"/>
    <property type="molecule type" value="Genomic_DNA"/>
</dbReference>
<dbReference type="InterPro" id="IPR047218">
    <property type="entry name" value="YocR/YhdH-like"/>
</dbReference>
<dbReference type="AlphaFoldDB" id="A0A1M6V3G2"/>
<dbReference type="PROSITE" id="PS50267">
    <property type="entry name" value="NA_NEUROTRAN_SYMP_3"/>
    <property type="match status" value="1"/>
</dbReference>
<keyword evidence="8" id="KW-1185">Reference proteome</keyword>
<sequence length="449" mass="48126">MNKTRAQFTSRFGFLMAAAGAAVGLGNVWSFPSMAANNGGGAFLLLYALMAFVLAYPALMAELTLGRYAQSGVIQAMSRLGGAGTAGRLGAAIGGLAILTACLGQAFYAIVTGWLIGDTLIPMLELLGLNNWARRLDEAGFWKDWGLASLAMLVTVGVVVAGVNKGIERWSKRLMPLLIALMLALILVFMTLPGATTGLAAYLVPDVSRLSAQLVVDAMGQAFFSLSIGVGAMVIYGSYLSRQADLPRVGAQVMFIDMGVAFIAGLLIVPSMFVADGLGVDIFNASGQLQSSSTLLFDVMPAMFAQLGRLGAGLEVAFFALLAIAALTSMFPVLEVPVATVVETGRISRRWASLLMGAVIFAISTLILVYFDPLFGWAISVTITYNMPLIGALVCLYVGWLLSRDAKLRELRRGSPDMEKTLFWRWWPWYIRFVCPILPLVVLFNGLTD</sequence>
<protein>
    <submittedName>
        <fullName evidence="7">Neurotransmitter:Na+ symporter, NSS family</fullName>
    </submittedName>
</protein>
<keyword evidence="5 6" id="KW-0472">Membrane</keyword>
<feature type="transmembrane region" description="Helical" evidence="6">
    <location>
        <begin position="222"/>
        <end position="241"/>
    </location>
</feature>
<gene>
    <name evidence="7" type="ORF">SAMN05192556_10585</name>
</gene>
<feature type="transmembrane region" description="Helical" evidence="6">
    <location>
        <begin position="423"/>
        <end position="444"/>
    </location>
</feature>
<evidence type="ECO:0000256" key="1">
    <source>
        <dbReference type="ARBA" id="ARBA00004141"/>
    </source>
</evidence>
<feature type="transmembrane region" description="Helical" evidence="6">
    <location>
        <begin position="316"/>
        <end position="339"/>
    </location>
</feature>
<dbReference type="PANTHER" id="PTHR42948:SF1">
    <property type="entry name" value="TRANSPORTER"/>
    <property type="match status" value="1"/>
</dbReference>